<evidence type="ECO:0000256" key="1">
    <source>
        <dbReference type="SAM" id="SignalP"/>
    </source>
</evidence>
<dbReference type="Pfam" id="PF18962">
    <property type="entry name" value="Por_Secre_tail"/>
    <property type="match status" value="1"/>
</dbReference>
<evidence type="ECO:0000313" key="4">
    <source>
        <dbReference type="Proteomes" id="UP000426027"/>
    </source>
</evidence>
<name>A0A6I6G6Y0_9BACT</name>
<dbReference type="NCBIfam" id="TIGR04183">
    <property type="entry name" value="Por_Secre_tail"/>
    <property type="match status" value="1"/>
</dbReference>
<feature type="domain" description="Secretion system C-terminal sorting" evidence="2">
    <location>
        <begin position="374"/>
        <end position="436"/>
    </location>
</feature>
<gene>
    <name evidence="3" type="ORF">GLV81_10295</name>
</gene>
<keyword evidence="1" id="KW-0732">Signal</keyword>
<sequence>MKKYISIYLCGLLFVHLSHAQSLKISNGAQLVAKGTATVVLNNLGITNDGNIVPSTSTFIFSGNGTTSSSFIAGSSSSSFYNLSMNKSANGMQLNADIAVSNQLQLIAGDSLFLNNHTIELGTSGILVGETDSKRVTGYNGGYIESIVTLNAPLAVNPGNLGFAITSLSNLGVTTIRRGHVVQGEGSVSRYFDIIPTNNSNLASTSASFHYLHNELNDNNENFLDVFISYNEGESWTFKGNIDLNTTSNFVTEDGFQSFGRVIIGNLANIVLPLRSVTLSGNATPKQFKLHWLAAGITANGVSVIEKSSDGTVFTHVASLPYSVTNGEQQHFNWIDNATSDQVYYRIKAVNQAGKTIYSNVLLLQRGSNTSFQVYPNPARGSIQFIANNIAAKTIDIGIYALNGQLVQQQIAIVKAEKVQQQINIANLPAGIYVIRSAAIPLAQQLFTVY</sequence>
<dbReference type="AlphaFoldDB" id="A0A6I6G6Y0"/>
<evidence type="ECO:0000259" key="2">
    <source>
        <dbReference type="Pfam" id="PF18962"/>
    </source>
</evidence>
<dbReference type="KEGG" id="fls:GLV81_10295"/>
<feature type="signal peptide" evidence="1">
    <location>
        <begin position="1"/>
        <end position="20"/>
    </location>
</feature>
<protein>
    <submittedName>
        <fullName evidence="3">T9SS type A sorting domain-containing protein</fullName>
    </submittedName>
</protein>
<dbReference type="InterPro" id="IPR026444">
    <property type="entry name" value="Secre_tail"/>
</dbReference>
<organism evidence="3 4">
    <name type="scientific">Phnomibacter ginsenosidimutans</name>
    <dbReference type="NCBI Taxonomy" id="2676868"/>
    <lineage>
        <taxon>Bacteria</taxon>
        <taxon>Pseudomonadati</taxon>
        <taxon>Bacteroidota</taxon>
        <taxon>Chitinophagia</taxon>
        <taxon>Chitinophagales</taxon>
        <taxon>Chitinophagaceae</taxon>
        <taxon>Phnomibacter</taxon>
    </lineage>
</organism>
<feature type="chain" id="PRO_5026253294" evidence="1">
    <location>
        <begin position="21"/>
        <end position="450"/>
    </location>
</feature>
<keyword evidence="4" id="KW-1185">Reference proteome</keyword>
<accession>A0A6I6G6Y0</accession>
<dbReference type="EMBL" id="CP046566">
    <property type="protein sequence ID" value="QGW28436.1"/>
    <property type="molecule type" value="Genomic_DNA"/>
</dbReference>
<dbReference type="RefSeq" id="WP_157478792.1">
    <property type="nucleotide sequence ID" value="NZ_CP046566.1"/>
</dbReference>
<dbReference type="Proteomes" id="UP000426027">
    <property type="component" value="Chromosome"/>
</dbReference>
<reference evidence="3 4" key="1">
    <citation type="submission" date="2019-11" db="EMBL/GenBank/DDBJ databases">
        <authorList>
            <person name="Im W.T."/>
        </authorList>
    </citation>
    <scope>NUCLEOTIDE SEQUENCE [LARGE SCALE GENOMIC DNA]</scope>
    <source>
        <strain evidence="3 4">SB-02</strain>
    </source>
</reference>
<proteinExistence type="predicted"/>
<evidence type="ECO:0000313" key="3">
    <source>
        <dbReference type="EMBL" id="QGW28436.1"/>
    </source>
</evidence>